<dbReference type="EMBL" id="SDRB02011955">
    <property type="protein sequence ID" value="THF99409.1"/>
    <property type="molecule type" value="Genomic_DNA"/>
</dbReference>
<evidence type="ECO:0000313" key="2">
    <source>
        <dbReference type="Proteomes" id="UP000306102"/>
    </source>
</evidence>
<organism evidence="1 2">
    <name type="scientific">Camellia sinensis var. sinensis</name>
    <name type="common">China tea</name>
    <dbReference type="NCBI Taxonomy" id="542762"/>
    <lineage>
        <taxon>Eukaryota</taxon>
        <taxon>Viridiplantae</taxon>
        <taxon>Streptophyta</taxon>
        <taxon>Embryophyta</taxon>
        <taxon>Tracheophyta</taxon>
        <taxon>Spermatophyta</taxon>
        <taxon>Magnoliopsida</taxon>
        <taxon>eudicotyledons</taxon>
        <taxon>Gunneridae</taxon>
        <taxon>Pentapetalae</taxon>
        <taxon>asterids</taxon>
        <taxon>Ericales</taxon>
        <taxon>Theaceae</taxon>
        <taxon>Camellia</taxon>
    </lineage>
</organism>
<reference evidence="1 2" key="1">
    <citation type="journal article" date="2018" name="Proc. Natl. Acad. Sci. U.S.A.">
        <title>Draft genome sequence of Camellia sinensis var. sinensis provides insights into the evolution of the tea genome and tea quality.</title>
        <authorList>
            <person name="Wei C."/>
            <person name="Yang H."/>
            <person name="Wang S."/>
            <person name="Zhao J."/>
            <person name="Liu C."/>
            <person name="Gao L."/>
            <person name="Xia E."/>
            <person name="Lu Y."/>
            <person name="Tai Y."/>
            <person name="She G."/>
            <person name="Sun J."/>
            <person name="Cao H."/>
            <person name="Tong W."/>
            <person name="Gao Q."/>
            <person name="Li Y."/>
            <person name="Deng W."/>
            <person name="Jiang X."/>
            <person name="Wang W."/>
            <person name="Chen Q."/>
            <person name="Zhang S."/>
            <person name="Li H."/>
            <person name="Wu J."/>
            <person name="Wang P."/>
            <person name="Li P."/>
            <person name="Shi C."/>
            <person name="Zheng F."/>
            <person name="Jian J."/>
            <person name="Huang B."/>
            <person name="Shan D."/>
            <person name="Shi M."/>
            <person name="Fang C."/>
            <person name="Yue Y."/>
            <person name="Li F."/>
            <person name="Li D."/>
            <person name="Wei S."/>
            <person name="Han B."/>
            <person name="Jiang C."/>
            <person name="Yin Y."/>
            <person name="Xia T."/>
            <person name="Zhang Z."/>
            <person name="Bennetzen J.L."/>
            <person name="Zhao S."/>
            <person name="Wan X."/>
        </authorList>
    </citation>
    <scope>NUCLEOTIDE SEQUENCE [LARGE SCALE GENOMIC DNA]</scope>
    <source>
        <strain evidence="2">cv. Shuchazao</strain>
        <tissue evidence="1">Leaf</tissue>
    </source>
</reference>
<dbReference type="Proteomes" id="UP000306102">
    <property type="component" value="Unassembled WGS sequence"/>
</dbReference>
<comment type="caution">
    <text evidence="1">The sequence shown here is derived from an EMBL/GenBank/DDBJ whole genome shotgun (WGS) entry which is preliminary data.</text>
</comment>
<accession>A0A4S4DA50</accession>
<protein>
    <recommendedName>
        <fullName evidence="3">FBD domain-containing protein</fullName>
    </recommendedName>
</protein>
<name>A0A4S4DA50_CAMSN</name>
<proteinExistence type="predicted"/>
<sequence>MFNTRYGNYGISPAWNSKPLGKLFSSSDISDSHISFQQWGELNGFFICRFFGTISPTFSILAGRTTCSSSNYSGLDLSFVQFLLKNARVLQKMVINMLMADDMVRMDLFQAAQKFLSFPRSYPNAVVTFN</sequence>
<evidence type="ECO:0008006" key="3">
    <source>
        <dbReference type="Google" id="ProtNLM"/>
    </source>
</evidence>
<gene>
    <name evidence="1" type="ORF">TEA_016432</name>
</gene>
<evidence type="ECO:0000313" key="1">
    <source>
        <dbReference type="EMBL" id="THF99409.1"/>
    </source>
</evidence>
<dbReference type="AlphaFoldDB" id="A0A4S4DA50"/>
<keyword evidence="2" id="KW-1185">Reference proteome</keyword>